<keyword evidence="3" id="KW-1185">Reference proteome</keyword>
<evidence type="ECO:0000256" key="1">
    <source>
        <dbReference type="SAM" id="MobiDB-lite"/>
    </source>
</evidence>
<dbReference type="AlphaFoldDB" id="A0A7Y6CC07"/>
<feature type="compositionally biased region" description="Low complexity" evidence="1">
    <location>
        <begin position="83"/>
        <end position="101"/>
    </location>
</feature>
<name>A0A7Y6CC07_9ACTN</name>
<proteinExistence type="predicted"/>
<feature type="compositionally biased region" description="Low complexity" evidence="1">
    <location>
        <begin position="132"/>
        <end position="144"/>
    </location>
</feature>
<accession>A0A7Y6CC07</accession>
<protein>
    <submittedName>
        <fullName evidence="2">Uncharacterized protein</fullName>
    </submittedName>
</protein>
<feature type="compositionally biased region" description="Acidic residues" evidence="1">
    <location>
        <begin position="164"/>
        <end position="177"/>
    </location>
</feature>
<evidence type="ECO:0000313" key="2">
    <source>
        <dbReference type="EMBL" id="NUV30816.1"/>
    </source>
</evidence>
<evidence type="ECO:0000313" key="3">
    <source>
        <dbReference type="Proteomes" id="UP000540128"/>
    </source>
</evidence>
<dbReference type="RefSeq" id="WP_175457094.1">
    <property type="nucleotide sequence ID" value="NZ_JAANNT010000020.1"/>
</dbReference>
<feature type="compositionally biased region" description="Acidic residues" evidence="1">
    <location>
        <begin position="73"/>
        <end position="82"/>
    </location>
</feature>
<dbReference type="EMBL" id="JAANNT010000020">
    <property type="protein sequence ID" value="NUV30816.1"/>
    <property type="molecule type" value="Genomic_DNA"/>
</dbReference>
<feature type="region of interest" description="Disordered" evidence="1">
    <location>
        <begin position="50"/>
        <end position="177"/>
    </location>
</feature>
<sequence>MADARQWYDALKELAGSDVDDLPMAQDAISRSRAGVLTVRDMRLVLPGRAEGAGQAGSALPAPSLRSPLALEPDAEEGDDEGAGAVRQAAAETPPAEAQHTILSAPGRVEGAGQAGFGSALPASEEGDDEGAAAVGQAAQEVAGCEAPVGGGSPVVGIDPAEASSDEEPDTPDDEDR</sequence>
<comment type="caution">
    <text evidence="2">The sequence shown here is derived from an EMBL/GenBank/DDBJ whole genome shotgun (WGS) entry which is preliminary data.</text>
</comment>
<organism evidence="2 3">
    <name type="scientific">Streptomyces odorifer</name>
    <dbReference type="NCBI Taxonomy" id="53450"/>
    <lineage>
        <taxon>Bacteria</taxon>
        <taxon>Bacillati</taxon>
        <taxon>Actinomycetota</taxon>
        <taxon>Actinomycetes</taxon>
        <taxon>Kitasatosporales</taxon>
        <taxon>Streptomycetaceae</taxon>
        <taxon>Streptomyces</taxon>
        <taxon>Streptomyces albidoflavus group</taxon>
    </lineage>
</organism>
<dbReference type="Proteomes" id="UP000540128">
    <property type="component" value="Unassembled WGS sequence"/>
</dbReference>
<gene>
    <name evidence="2" type="ORF">G6W59_21320</name>
</gene>
<reference evidence="2 3" key="1">
    <citation type="submission" date="2020-03" db="EMBL/GenBank/DDBJ databases">
        <title>Complete genome sequence of sixteen Streptomyces strains facilitates identification of candidate genes involved in plant growth-promotion in grain legumes and cereals.</title>
        <authorList>
            <person name="Gopalakrishnan S."/>
            <person name="Thakur V."/>
            <person name="Saxena R."/>
            <person name="Vadlamudi S."/>
            <person name="Purohit S."/>
            <person name="Kumar V."/>
            <person name="Rathore A."/>
            <person name="Chitikineni A."/>
            <person name="Varshney R.K."/>
        </authorList>
    </citation>
    <scope>NUCLEOTIDE SEQUENCE [LARGE SCALE GENOMIC DNA]</scope>
    <source>
        <strain evidence="2 3">KAI-180</strain>
    </source>
</reference>
<feature type="compositionally biased region" description="Low complexity" evidence="1">
    <location>
        <begin position="58"/>
        <end position="71"/>
    </location>
</feature>